<accession>A0ABV9RHE4</accession>
<dbReference type="InterPro" id="IPR006279">
    <property type="entry name" value="SoxD"/>
</dbReference>
<evidence type="ECO:0000313" key="1">
    <source>
        <dbReference type="EMBL" id="MFC4831740.1"/>
    </source>
</evidence>
<keyword evidence="2" id="KW-1185">Reference proteome</keyword>
<sequence>MQLIACPWCGQREEIEFSYGGQAAVAYPADPASLSDEQWARFVFFRDNPKGPFAERWVHSAGCRRWFGAVRDTRTYEFLSVGPLSATTARPSVLPEATP</sequence>
<comment type="caution">
    <text evidence="1">The sequence shown here is derived from an EMBL/GenBank/DDBJ whole genome shotgun (WGS) entry which is preliminary data.</text>
</comment>
<organism evidence="1 2">
    <name type="scientific">Actinomycetospora chibensis</name>
    <dbReference type="NCBI Taxonomy" id="663606"/>
    <lineage>
        <taxon>Bacteria</taxon>
        <taxon>Bacillati</taxon>
        <taxon>Actinomycetota</taxon>
        <taxon>Actinomycetes</taxon>
        <taxon>Pseudonocardiales</taxon>
        <taxon>Pseudonocardiaceae</taxon>
        <taxon>Actinomycetospora</taxon>
    </lineage>
</organism>
<protein>
    <submittedName>
        <fullName evidence="1">Sarcosine oxidase subunit delta</fullName>
    </submittedName>
</protein>
<gene>
    <name evidence="1" type="ORF">ACFPEL_04895</name>
</gene>
<evidence type="ECO:0000313" key="2">
    <source>
        <dbReference type="Proteomes" id="UP001595909"/>
    </source>
</evidence>
<dbReference type="RefSeq" id="WP_274191404.1">
    <property type="nucleotide sequence ID" value="NZ_BAABHN010000009.1"/>
</dbReference>
<dbReference type="EMBL" id="JBHSIM010000009">
    <property type="protein sequence ID" value="MFC4831740.1"/>
    <property type="molecule type" value="Genomic_DNA"/>
</dbReference>
<dbReference type="Gene3D" id="3.30.2270.10">
    <property type="entry name" value="Folate-binding superfamily"/>
    <property type="match status" value="1"/>
</dbReference>
<name>A0ABV9RHE4_9PSEU</name>
<reference evidence="2" key="1">
    <citation type="journal article" date="2019" name="Int. J. Syst. Evol. Microbiol.">
        <title>The Global Catalogue of Microorganisms (GCM) 10K type strain sequencing project: providing services to taxonomists for standard genome sequencing and annotation.</title>
        <authorList>
            <consortium name="The Broad Institute Genomics Platform"/>
            <consortium name="The Broad Institute Genome Sequencing Center for Infectious Disease"/>
            <person name="Wu L."/>
            <person name="Ma J."/>
        </authorList>
    </citation>
    <scope>NUCLEOTIDE SEQUENCE [LARGE SCALE GENOMIC DNA]</scope>
    <source>
        <strain evidence="2">CCUG 50347</strain>
    </source>
</reference>
<dbReference type="InterPro" id="IPR038561">
    <property type="entry name" value="SoxD_sf"/>
</dbReference>
<proteinExistence type="predicted"/>
<dbReference type="Proteomes" id="UP001595909">
    <property type="component" value="Unassembled WGS sequence"/>
</dbReference>
<dbReference type="NCBIfam" id="TIGR01374">
    <property type="entry name" value="soxD"/>
    <property type="match status" value="1"/>
</dbReference>
<dbReference type="Pfam" id="PF04267">
    <property type="entry name" value="SoxD"/>
    <property type="match status" value="1"/>
</dbReference>